<sequence>MRLPLEVLRQPAEPPAGRLLLLNASKEKGSLQAQIQVPTAVTSNKWICTDVPSLCLAAQPHLHFADPAEPELPMLEHSPRGRVERNLEHEVESRQSLHNFKINIIVSRNSLDSAEAL</sequence>
<dbReference type="EMBL" id="AKHW03000533">
    <property type="protein sequence ID" value="KYO45850.1"/>
    <property type="molecule type" value="Genomic_DNA"/>
</dbReference>
<keyword evidence="2" id="KW-1185">Reference proteome</keyword>
<organism evidence="1 2">
    <name type="scientific">Alligator mississippiensis</name>
    <name type="common">American alligator</name>
    <dbReference type="NCBI Taxonomy" id="8496"/>
    <lineage>
        <taxon>Eukaryota</taxon>
        <taxon>Metazoa</taxon>
        <taxon>Chordata</taxon>
        <taxon>Craniata</taxon>
        <taxon>Vertebrata</taxon>
        <taxon>Euteleostomi</taxon>
        <taxon>Archelosauria</taxon>
        <taxon>Archosauria</taxon>
        <taxon>Crocodylia</taxon>
        <taxon>Alligatoridae</taxon>
        <taxon>Alligatorinae</taxon>
        <taxon>Alligator</taxon>
    </lineage>
</organism>
<dbReference type="AlphaFoldDB" id="A0A151PA51"/>
<reference evidence="1 2" key="1">
    <citation type="journal article" date="2012" name="Genome Biol.">
        <title>Sequencing three crocodilian genomes to illuminate the evolution of archosaurs and amniotes.</title>
        <authorList>
            <person name="St John J.A."/>
            <person name="Braun E.L."/>
            <person name="Isberg S.R."/>
            <person name="Miles L.G."/>
            <person name="Chong A.Y."/>
            <person name="Gongora J."/>
            <person name="Dalzell P."/>
            <person name="Moran C."/>
            <person name="Bed'hom B."/>
            <person name="Abzhanov A."/>
            <person name="Burgess S.C."/>
            <person name="Cooksey A.M."/>
            <person name="Castoe T.A."/>
            <person name="Crawford N.G."/>
            <person name="Densmore L.D."/>
            <person name="Drew J.C."/>
            <person name="Edwards S.V."/>
            <person name="Faircloth B.C."/>
            <person name="Fujita M.K."/>
            <person name="Greenwold M.J."/>
            <person name="Hoffmann F.G."/>
            <person name="Howard J.M."/>
            <person name="Iguchi T."/>
            <person name="Janes D.E."/>
            <person name="Khan S.Y."/>
            <person name="Kohno S."/>
            <person name="de Koning A.J."/>
            <person name="Lance S.L."/>
            <person name="McCarthy F.M."/>
            <person name="McCormack J.E."/>
            <person name="Merchant M.E."/>
            <person name="Peterson D.G."/>
            <person name="Pollock D.D."/>
            <person name="Pourmand N."/>
            <person name="Raney B.J."/>
            <person name="Roessler K.A."/>
            <person name="Sanford J.R."/>
            <person name="Sawyer R.H."/>
            <person name="Schmidt C.J."/>
            <person name="Triplett E.W."/>
            <person name="Tuberville T.D."/>
            <person name="Venegas-Anaya M."/>
            <person name="Howard J.T."/>
            <person name="Jarvis E.D."/>
            <person name="Guillette L.J.Jr."/>
            <person name="Glenn T.C."/>
            <person name="Green R.E."/>
            <person name="Ray D.A."/>
        </authorList>
    </citation>
    <scope>NUCLEOTIDE SEQUENCE [LARGE SCALE GENOMIC DNA]</scope>
    <source>
        <strain evidence="1">KSC_2009_1</strain>
    </source>
</reference>
<proteinExistence type="predicted"/>
<name>A0A151PA51_ALLMI</name>
<dbReference type="Proteomes" id="UP000050525">
    <property type="component" value="Unassembled WGS sequence"/>
</dbReference>
<protein>
    <submittedName>
        <fullName evidence="1">Uncharacterized protein</fullName>
    </submittedName>
</protein>
<comment type="caution">
    <text evidence="1">The sequence shown here is derived from an EMBL/GenBank/DDBJ whole genome shotgun (WGS) entry which is preliminary data.</text>
</comment>
<evidence type="ECO:0000313" key="1">
    <source>
        <dbReference type="EMBL" id="KYO45850.1"/>
    </source>
</evidence>
<accession>A0A151PA51</accession>
<gene>
    <name evidence="1" type="ORF">Y1Q_0021485</name>
</gene>
<evidence type="ECO:0000313" key="2">
    <source>
        <dbReference type="Proteomes" id="UP000050525"/>
    </source>
</evidence>